<dbReference type="EMBL" id="QJKJ01017898">
    <property type="protein sequence ID" value="RDX58034.1"/>
    <property type="molecule type" value="Genomic_DNA"/>
</dbReference>
<dbReference type="Pfam" id="PF01485">
    <property type="entry name" value="IBR"/>
    <property type="match status" value="2"/>
</dbReference>
<keyword evidence="9" id="KW-0833">Ubl conjugation pathway</keyword>
<keyword evidence="10" id="KW-0862">Zinc</keyword>
<evidence type="ECO:0000256" key="2">
    <source>
        <dbReference type="ARBA" id="ARBA00001947"/>
    </source>
</evidence>
<organism evidence="12 13">
    <name type="scientific">Mucuna pruriens</name>
    <name type="common">Velvet bean</name>
    <name type="synonym">Dolichos pruriens</name>
    <dbReference type="NCBI Taxonomy" id="157652"/>
    <lineage>
        <taxon>Eukaryota</taxon>
        <taxon>Viridiplantae</taxon>
        <taxon>Streptophyta</taxon>
        <taxon>Embryophyta</taxon>
        <taxon>Tracheophyta</taxon>
        <taxon>Spermatophyta</taxon>
        <taxon>Magnoliopsida</taxon>
        <taxon>eudicotyledons</taxon>
        <taxon>Gunneridae</taxon>
        <taxon>Pentapetalae</taxon>
        <taxon>rosids</taxon>
        <taxon>fabids</taxon>
        <taxon>Fabales</taxon>
        <taxon>Fabaceae</taxon>
        <taxon>Papilionoideae</taxon>
        <taxon>50 kb inversion clade</taxon>
        <taxon>NPAAA clade</taxon>
        <taxon>indigoferoid/millettioid clade</taxon>
        <taxon>Phaseoleae</taxon>
        <taxon>Mucuna</taxon>
    </lineage>
</organism>
<evidence type="ECO:0000259" key="11">
    <source>
        <dbReference type="PROSITE" id="PS51873"/>
    </source>
</evidence>
<comment type="catalytic activity">
    <reaction evidence="1">
        <text>[E2 ubiquitin-conjugating enzyme]-S-ubiquitinyl-L-cysteine + [acceptor protein]-L-lysine = [E2 ubiquitin-conjugating enzyme]-L-cysteine + [acceptor protein]-N(6)-ubiquitinyl-L-lysine.</text>
        <dbReference type="EC" id="2.3.2.31"/>
    </reaction>
</comment>
<dbReference type="PROSITE" id="PS51873">
    <property type="entry name" value="TRIAD"/>
    <property type="match status" value="1"/>
</dbReference>
<dbReference type="EC" id="2.3.2.31" evidence="4"/>
<protein>
    <recommendedName>
        <fullName evidence="4">RBR-type E3 ubiquitin transferase</fullName>
        <ecNumber evidence="4">2.3.2.31</ecNumber>
    </recommendedName>
</protein>
<dbReference type="UniPathway" id="UPA00143"/>
<comment type="caution">
    <text evidence="12">The sequence shown here is derived from an EMBL/GenBank/DDBJ whole genome shotgun (WGS) entry which is preliminary data.</text>
</comment>
<dbReference type="Gene3D" id="1.20.120.1750">
    <property type="match status" value="1"/>
</dbReference>
<dbReference type="AlphaFoldDB" id="A0A371DZS0"/>
<feature type="domain" description="RING-type" evidence="11">
    <location>
        <begin position="1"/>
        <end position="117"/>
    </location>
</feature>
<feature type="non-terminal residue" evidence="12">
    <location>
        <position position="1"/>
    </location>
</feature>
<dbReference type="CDD" id="cd22584">
    <property type="entry name" value="Rcat_RBR_unk"/>
    <property type="match status" value="1"/>
</dbReference>
<dbReference type="GO" id="GO:0008270">
    <property type="term" value="F:zinc ion binding"/>
    <property type="evidence" value="ECO:0007669"/>
    <property type="project" value="UniProtKB-KW"/>
</dbReference>
<dbReference type="Proteomes" id="UP000257109">
    <property type="component" value="Unassembled WGS sequence"/>
</dbReference>
<evidence type="ECO:0000256" key="7">
    <source>
        <dbReference type="ARBA" id="ARBA00022737"/>
    </source>
</evidence>
<evidence type="ECO:0000256" key="6">
    <source>
        <dbReference type="ARBA" id="ARBA00022723"/>
    </source>
</evidence>
<gene>
    <name evidence="12" type="primary">rnf217</name>
    <name evidence="12" type="ORF">CR513_62680</name>
</gene>
<comment type="pathway">
    <text evidence="3">Protein modification; protein ubiquitination.</text>
</comment>
<evidence type="ECO:0000256" key="8">
    <source>
        <dbReference type="ARBA" id="ARBA00022771"/>
    </source>
</evidence>
<dbReference type="SMART" id="SM00647">
    <property type="entry name" value="IBR"/>
    <property type="match status" value="2"/>
</dbReference>
<evidence type="ECO:0000256" key="10">
    <source>
        <dbReference type="ARBA" id="ARBA00022833"/>
    </source>
</evidence>
<evidence type="ECO:0000313" key="12">
    <source>
        <dbReference type="EMBL" id="RDX58034.1"/>
    </source>
</evidence>
<name>A0A371DZS0_MUCPR</name>
<keyword evidence="7" id="KW-0677">Repeat</keyword>
<comment type="cofactor">
    <cofactor evidence="2">
        <name>Zn(2+)</name>
        <dbReference type="ChEBI" id="CHEBI:29105"/>
    </cofactor>
</comment>
<evidence type="ECO:0000313" key="13">
    <source>
        <dbReference type="Proteomes" id="UP000257109"/>
    </source>
</evidence>
<dbReference type="GO" id="GO:0016567">
    <property type="term" value="P:protein ubiquitination"/>
    <property type="evidence" value="ECO:0007669"/>
    <property type="project" value="UniProtKB-UniPathway"/>
</dbReference>
<keyword evidence="8" id="KW-0863">Zinc-finger</keyword>
<dbReference type="PANTHER" id="PTHR11685">
    <property type="entry name" value="RBR FAMILY RING FINGER AND IBR DOMAIN-CONTAINING"/>
    <property type="match status" value="1"/>
</dbReference>
<evidence type="ECO:0000256" key="3">
    <source>
        <dbReference type="ARBA" id="ARBA00004906"/>
    </source>
</evidence>
<proteinExistence type="predicted"/>
<evidence type="ECO:0000256" key="1">
    <source>
        <dbReference type="ARBA" id="ARBA00001798"/>
    </source>
</evidence>
<evidence type="ECO:0000256" key="5">
    <source>
        <dbReference type="ARBA" id="ARBA00022679"/>
    </source>
</evidence>
<evidence type="ECO:0000256" key="9">
    <source>
        <dbReference type="ARBA" id="ARBA00022786"/>
    </source>
</evidence>
<dbReference type="SUPFAM" id="SSF57850">
    <property type="entry name" value="RING/U-box"/>
    <property type="match status" value="2"/>
</dbReference>
<dbReference type="GO" id="GO:0061630">
    <property type="term" value="F:ubiquitin protein ligase activity"/>
    <property type="evidence" value="ECO:0007669"/>
    <property type="project" value="UniProtKB-EC"/>
</dbReference>
<dbReference type="InterPro" id="IPR044066">
    <property type="entry name" value="TRIAD_supradom"/>
</dbReference>
<keyword evidence="13" id="KW-1185">Reference proteome</keyword>
<dbReference type="InterPro" id="IPR002867">
    <property type="entry name" value="IBR_dom"/>
</dbReference>
<reference evidence="12" key="1">
    <citation type="submission" date="2018-05" db="EMBL/GenBank/DDBJ databases">
        <title>Draft genome of Mucuna pruriens seed.</title>
        <authorList>
            <person name="Nnadi N.E."/>
            <person name="Vos R."/>
            <person name="Hasami M.H."/>
            <person name="Devisetty U.K."/>
            <person name="Aguiy J.C."/>
        </authorList>
    </citation>
    <scope>NUCLEOTIDE SEQUENCE [LARGE SCALE GENOMIC DNA]</scope>
    <source>
        <strain evidence="12">JCA_2017</strain>
    </source>
</reference>
<dbReference type="InterPro" id="IPR031127">
    <property type="entry name" value="E3_UB_ligase_RBR"/>
</dbReference>
<sequence>MSEKSYCPFKDCSVLLVNYGEVVATAECSSCHRLYCVQCRVPWHGNMSCKEFQENKDEKELDNKFYKLAKEENWQKCPRCTMFVQSSGGCEHITCRCGCNFCYICGENWEFGHLCMK</sequence>
<evidence type="ECO:0000256" key="4">
    <source>
        <dbReference type="ARBA" id="ARBA00012251"/>
    </source>
</evidence>
<accession>A0A371DZS0</accession>
<keyword evidence="6" id="KW-0479">Metal-binding</keyword>
<dbReference type="STRING" id="157652.A0A371DZS0"/>
<dbReference type="OrthoDB" id="10009520at2759"/>
<keyword evidence="5" id="KW-0808">Transferase</keyword>